<proteinExistence type="predicted"/>
<reference evidence="3" key="1">
    <citation type="submission" date="2016-11" db="EMBL/GenBank/DDBJ databases">
        <authorList>
            <person name="Varghese N."/>
            <person name="Submissions S."/>
        </authorList>
    </citation>
    <scope>NUCLEOTIDE SEQUENCE [LARGE SCALE GENOMIC DNA]</scope>
    <source>
        <strain evidence="3">DSM 16579</strain>
    </source>
</reference>
<dbReference type="Gene3D" id="1.10.260.40">
    <property type="entry name" value="lambda repressor-like DNA-binding domains"/>
    <property type="match status" value="1"/>
</dbReference>
<dbReference type="STRING" id="1122206.SAMN02745753_01829"/>
<evidence type="ECO:0000259" key="1">
    <source>
        <dbReference type="PROSITE" id="PS50943"/>
    </source>
</evidence>
<dbReference type="Proteomes" id="UP000184517">
    <property type="component" value="Unassembled WGS sequence"/>
</dbReference>
<dbReference type="OrthoDB" id="199997at2"/>
<dbReference type="GO" id="GO:0003677">
    <property type="term" value="F:DNA binding"/>
    <property type="evidence" value="ECO:0007669"/>
    <property type="project" value="InterPro"/>
</dbReference>
<dbReference type="CDD" id="cd00093">
    <property type="entry name" value="HTH_XRE"/>
    <property type="match status" value="1"/>
</dbReference>
<feature type="domain" description="HTH cro/C1-type" evidence="1">
    <location>
        <begin position="20"/>
        <end position="49"/>
    </location>
</feature>
<accession>A0A1M5B540</accession>
<protein>
    <submittedName>
        <fullName evidence="2">Helix-turn-helix domain-containing protein</fullName>
    </submittedName>
</protein>
<dbReference type="SUPFAM" id="SSF47413">
    <property type="entry name" value="lambda repressor-like DNA-binding domains"/>
    <property type="match status" value="1"/>
</dbReference>
<name>A0A1M5B540_9GAMM</name>
<evidence type="ECO:0000313" key="2">
    <source>
        <dbReference type="EMBL" id="SHF37623.1"/>
    </source>
</evidence>
<evidence type="ECO:0000313" key="3">
    <source>
        <dbReference type="Proteomes" id="UP000184517"/>
    </source>
</evidence>
<dbReference type="InterPro" id="IPR010982">
    <property type="entry name" value="Lambda_DNA-bd_dom_sf"/>
</dbReference>
<keyword evidence="3" id="KW-1185">Reference proteome</keyword>
<dbReference type="Pfam" id="PF13560">
    <property type="entry name" value="HTH_31"/>
    <property type="match status" value="1"/>
</dbReference>
<dbReference type="InterPro" id="IPR001387">
    <property type="entry name" value="Cro/C1-type_HTH"/>
</dbReference>
<dbReference type="PROSITE" id="PS50943">
    <property type="entry name" value="HTH_CROC1"/>
    <property type="match status" value="1"/>
</dbReference>
<dbReference type="AlphaFoldDB" id="A0A1M5B540"/>
<dbReference type="EMBL" id="FQVF01000007">
    <property type="protein sequence ID" value="SHF37623.1"/>
    <property type="molecule type" value="Genomic_DNA"/>
</dbReference>
<gene>
    <name evidence="2" type="ORF">SAMN02745753_01829</name>
</gene>
<dbReference type="RefSeq" id="WP_072839399.1">
    <property type="nucleotide sequence ID" value="NZ_FQVF01000007.1"/>
</dbReference>
<organism evidence="2 3">
    <name type="scientific">Marinomonas polaris DSM 16579</name>
    <dbReference type="NCBI Taxonomy" id="1122206"/>
    <lineage>
        <taxon>Bacteria</taxon>
        <taxon>Pseudomonadati</taxon>
        <taxon>Pseudomonadota</taxon>
        <taxon>Gammaproteobacteria</taxon>
        <taxon>Oceanospirillales</taxon>
        <taxon>Oceanospirillaceae</taxon>
        <taxon>Marinomonas</taxon>
    </lineage>
</organism>
<sequence>MSHFLLLDDSDVQQAFAAHLRRLREQEKLSRDALAARSGVPAPTIKKFELTGQISFRQLLLLWQSLDDLSRLFALTQNTANNQSSMPTSIEEVLKNGF</sequence>